<comment type="caution">
    <text evidence="1">The sequence shown here is derived from an EMBL/GenBank/DDBJ whole genome shotgun (WGS) entry which is preliminary data.</text>
</comment>
<evidence type="ECO:0000313" key="1">
    <source>
        <dbReference type="EMBL" id="RMZ95001.1"/>
    </source>
</evidence>
<proteinExistence type="predicted"/>
<dbReference type="AlphaFoldDB" id="A0A3M7P7D3"/>
<name>A0A3M7P7D3_BRAPC</name>
<organism evidence="1 2">
    <name type="scientific">Brachionus plicatilis</name>
    <name type="common">Marine rotifer</name>
    <name type="synonym">Brachionus muelleri</name>
    <dbReference type="NCBI Taxonomy" id="10195"/>
    <lineage>
        <taxon>Eukaryota</taxon>
        <taxon>Metazoa</taxon>
        <taxon>Spiralia</taxon>
        <taxon>Gnathifera</taxon>
        <taxon>Rotifera</taxon>
        <taxon>Eurotatoria</taxon>
        <taxon>Monogononta</taxon>
        <taxon>Pseudotrocha</taxon>
        <taxon>Ploima</taxon>
        <taxon>Brachionidae</taxon>
        <taxon>Brachionus</taxon>
    </lineage>
</organism>
<dbReference type="Proteomes" id="UP000276133">
    <property type="component" value="Unassembled WGS sequence"/>
</dbReference>
<evidence type="ECO:0000313" key="2">
    <source>
        <dbReference type="Proteomes" id="UP000276133"/>
    </source>
</evidence>
<keyword evidence="2" id="KW-1185">Reference proteome</keyword>
<reference evidence="1 2" key="1">
    <citation type="journal article" date="2018" name="Sci. Rep.">
        <title>Genomic signatures of local adaptation to the degree of environmental predictability in rotifers.</title>
        <authorList>
            <person name="Franch-Gras L."/>
            <person name="Hahn C."/>
            <person name="Garcia-Roger E.M."/>
            <person name="Carmona M.J."/>
            <person name="Serra M."/>
            <person name="Gomez A."/>
        </authorList>
    </citation>
    <scope>NUCLEOTIDE SEQUENCE [LARGE SCALE GENOMIC DNA]</scope>
    <source>
        <strain evidence="1">HYR1</strain>
    </source>
</reference>
<accession>A0A3M7P7D3</accession>
<sequence>MLTDEITSQTKTSYLNKLIRIGCTKKLKSRTRSNIAHVANVRKIAFNSREQKNQLKITFFKKS</sequence>
<dbReference type="EMBL" id="REGN01012674">
    <property type="protein sequence ID" value="RMZ95001.1"/>
    <property type="molecule type" value="Genomic_DNA"/>
</dbReference>
<gene>
    <name evidence="1" type="ORF">BpHYR1_037701</name>
</gene>
<protein>
    <submittedName>
        <fullName evidence="1">Uncharacterized protein</fullName>
    </submittedName>
</protein>